<protein>
    <recommendedName>
        <fullName evidence="2">Phage protein</fullName>
    </recommendedName>
</protein>
<reference evidence="1" key="3">
    <citation type="journal article" date="2018" name="Nature">
        <title>A major lineage of non-tailed dsDNA viruses as unrecognized killers of marine bacteria.</title>
        <authorList>
            <person name="Kauffman K.M."/>
            <person name="Hussain F.A."/>
            <person name="Yang J."/>
            <person name="Arevalo P."/>
            <person name="Brown J.M."/>
            <person name="Chang W.K."/>
            <person name="VanInsberghe D."/>
            <person name="Elsherbini J."/>
            <person name="Sharma R.S."/>
            <person name="Cutler M.B."/>
            <person name="Kelly L."/>
            <person name="Polz M.F."/>
        </authorList>
    </citation>
    <scope>NUCLEOTIDE SEQUENCE</scope>
    <source>
        <strain evidence="1">10N.261.52.F7</strain>
    </source>
</reference>
<dbReference type="EMBL" id="MCXM01000001">
    <property type="protein sequence ID" value="PMK50215.1"/>
    <property type="molecule type" value="Genomic_DNA"/>
</dbReference>
<evidence type="ECO:0008006" key="2">
    <source>
        <dbReference type="Google" id="ProtNLM"/>
    </source>
</evidence>
<reference evidence="1" key="2">
    <citation type="submission" date="2016-07" db="EMBL/GenBank/DDBJ databases">
        <authorList>
            <person name="Kauffman K."/>
            <person name="Arevalo P."/>
            <person name="Polz M.F."/>
        </authorList>
    </citation>
    <scope>NUCLEOTIDE SEQUENCE</scope>
    <source>
        <strain evidence="1">10N.261.52.F7</strain>
    </source>
</reference>
<organism evidence="1">
    <name type="scientific">Vibrio lentus</name>
    <dbReference type="NCBI Taxonomy" id="136468"/>
    <lineage>
        <taxon>Bacteria</taxon>
        <taxon>Pseudomonadati</taxon>
        <taxon>Pseudomonadota</taxon>
        <taxon>Gammaproteobacteria</taxon>
        <taxon>Vibrionales</taxon>
        <taxon>Vibrionaceae</taxon>
        <taxon>Vibrio</taxon>
    </lineage>
</organism>
<gene>
    <name evidence="1" type="ORF">BCT99_02020</name>
</gene>
<dbReference type="AlphaFoldDB" id="A0AB36XVX2"/>
<name>A0AB36XVX2_9VIBR</name>
<evidence type="ECO:0000313" key="1">
    <source>
        <dbReference type="EMBL" id="PMK50215.1"/>
    </source>
</evidence>
<proteinExistence type="predicted"/>
<reference key="1">
    <citation type="submission" date="2016-07" db="EMBL/GenBank/DDBJ databases">
        <title>Nontailed viruses are major unrecognized killers of bacteria in the ocean.</title>
        <authorList>
            <person name="Kauffman K."/>
            <person name="Hussain F."/>
            <person name="Yang J."/>
            <person name="Arevalo P."/>
            <person name="Brown J."/>
            <person name="Cutler M."/>
            <person name="Kelly L."/>
            <person name="Polz M.F."/>
        </authorList>
    </citation>
    <scope>NUCLEOTIDE SEQUENCE [LARGE SCALE GENOMIC DNA]</scope>
    <source>
        <strain>10N.261.52.F7</strain>
    </source>
</reference>
<sequence length="241" mass="28261">MKNQYCWEKNYGVCKSGKDDILFGYIEEWMDYRNVGYRLALCTIYLQNEDWIVDTGTRCEKSFDQESALDWARNVLGVAAVRDRKFMLHGSDGLDMNNMVKKLSTDDYNIYDVFIAISNNYGLAYTPVDFIREYLEVIMEVAPHTVDDINMGLNQYFQHIESDAKYSPWFYNVPQDEGKYLLCKLDGYIYGVNVLVEGDQVIVVERSGKRYNLIENNDNENWLWAQDFGQIIKNPEDLQWT</sequence>
<comment type="caution">
    <text evidence="1">The sequence shown here is derived from an EMBL/GenBank/DDBJ whole genome shotgun (WGS) entry which is preliminary data.</text>
</comment>
<dbReference type="RefSeq" id="WP_102278414.1">
    <property type="nucleotide sequence ID" value="NZ_JAJGZN020000003.1"/>
</dbReference>
<accession>A0AB36XVX2</accession>